<name>A0A6A7K5W1_9FIRM</name>
<keyword evidence="4" id="KW-0411">Iron-sulfur</keyword>
<keyword evidence="2" id="KW-0479">Metal-binding</keyword>
<sequence length="279" mass="32110">MKTWHMIIDVEKCEDCNNCLLACKDEYVNNEWKGYSKPQPNLGQKWINVQRKERGTFPLIDVAYRPTPCMNCDDAPCIKASKGCASKRSDGIVIIDPEKSKGREDLVKSCPYDVIWWNAELNIPQKCTFCAHLKDEGWKEPRCVQVCPTGALRIENLTDEEFSQIIENEKLEVLHKELKTSPRVYYKNLYRFEKCFIVGSVSIKKDGIVDCAEDARVVLYKEKVKIEESITDNYGDFKFDKLDEDSGEYTLEVSYKDKKSKTITVNVAKSINVGEILFD</sequence>
<evidence type="ECO:0000313" key="6">
    <source>
        <dbReference type="EMBL" id="MPW24721.1"/>
    </source>
</evidence>
<reference evidence="6 7" key="1">
    <citation type="submission" date="2019-10" db="EMBL/GenBank/DDBJ databases">
        <title>Alkalibaculum tamaniensis sp.nov., a new alkaliphilic acetogen, isolated on methoxylated aromatics from a mud volcano.</title>
        <authorList>
            <person name="Khomyakova M.A."/>
            <person name="Merkel A.Y."/>
            <person name="Bonch-Osmolovskaya E.A."/>
            <person name="Slobodkin A.I."/>
        </authorList>
    </citation>
    <scope>NUCLEOTIDE SEQUENCE [LARGE SCALE GENOMIC DNA]</scope>
    <source>
        <strain evidence="6 7">M08DMB</strain>
    </source>
</reference>
<keyword evidence="3" id="KW-0408">Iron</keyword>
<protein>
    <submittedName>
        <fullName evidence="6">Oxidoreductase</fullName>
    </submittedName>
</protein>
<dbReference type="PROSITE" id="PS51379">
    <property type="entry name" value="4FE4S_FER_2"/>
    <property type="match status" value="1"/>
</dbReference>
<organism evidence="6 7">
    <name type="scientific">Alkalibaculum sporogenes</name>
    <dbReference type="NCBI Taxonomy" id="2655001"/>
    <lineage>
        <taxon>Bacteria</taxon>
        <taxon>Bacillati</taxon>
        <taxon>Bacillota</taxon>
        <taxon>Clostridia</taxon>
        <taxon>Eubacteriales</taxon>
        <taxon>Eubacteriaceae</taxon>
        <taxon>Alkalibaculum</taxon>
    </lineage>
</organism>
<evidence type="ECO:0000256" key="1">
    <source>
        <dbReference type="ARBA" id="ARBA00022485"/>
    </source>
</evidence>
<dbReference type="PANTHER" id="PTHR43177:SF3">
    <property type="entry name" value="PROTEIN NRFC HOMOLOG"/>
    <property type="match status" value="1"/>
</dbReference>
<accession>A0A6A7K5W1</accession>
<dbReference type="Gene3D" id="2.60.40.10">
    <property type="entry name" value="Immunoglobulins"/>
    <property type="match status" value="1"/>
</dbReference>
<evidence type="ECO:0000259" key="5">
    <source>
        <dbReference type="PROSITE" id="PS51379"/>
    </source>
</evidence>
<dbReference type="PANTHER" id="PTHR43177">
    <property type="entry name" value="PROTEIN NRFC"/>
    <property type="match status" value="1"/>
</dbReference>
<dbReference type="InterPro" id="IPR013783">
    <property type="entry name" value="Ig-like_fold"/>
</dbReference>
<dbReference type="CDD" id="cd10552">
    <property type="entry name" value="TH_beta_N"/>
    <property type="match status" value="1"/>
</dbReference>
<keyword evidence="7" id="KW-1185">Reference proteome</keyword>
<evidence type="ECO:0000256" key="2">
    <source>
        <dbReference type="ARBA" id="ARBA00022723"/>
    </source>
</evidence>
<dbReference type="Pfam" id="PF13247">
    <property type="entry name" value="Fer4_11"/>
    <property type="match status" value="1"/>
</dbReference>
<dbReference type="Gene3D" id="3.30.70.20">
    <property type="match status" value="2"/>
</dbReference>
<dbReference type="EMBL" id="WHNX01000003">
    <property type="protein sequence ID" value="MPW24721.1"/>
    <property type="molecule type" value="Genomic_DNA"/>
</dbReference>
<feature type="domain" description="4Fe-4S ferredoxin-type" evidence="5">
    <location>
        <begin position="4"/>
        <end position="33"/>
    </location>
</feature>
<dbReference type="SUPFAM" id="SSF49478">
    <property type="entry name" value="Cna protein B-type domain"/>
    <property type="match status" value="1"/>
</dbReference>
<dbReference type="Proteomes" id="UP000440004">
    <property type="component" value="Unassembled WGS sequence"/>
</dbReference>
<comment type="caution">
    <text evidence="6">The sequence shown here is derived from an EMBL/GenBank/DDBJ whole genome shotgun (WGS) entry which is preliminary data.</text>
</comment>
<dbReference type="SUPFAM" id="SSF54862">
    <property type="entry name" value="4Fe-4S ferredoxins"/>
    <property type="match status" value="1"/>
</dbReference>
<dbReference type="InterPro" id="IPR050954">
    <property type="entry name" value="ET_IronSulfur_Cluster-Binding"/>
</dbReference>
<dbReference type="RefSeq" id="WP_152801466.1">
    <property type="nucleotide sequence ID" value="NZ_WHNX01000003.1"/>
</dbReference>
<dbReference type="GO" id="GO:0051539">
    <property type="term" value="F:4 iron, 4 sulfur cluster binding"/>
    <property type="evidence" value="ECO:0007669"/>
    <property type="project" value="UniProtKB-KW"/>
</dbReference>
<keyword evidence="1" id="KW-0004">4Fe-4S</keyword>
<evidence type="ECO:0000256" key="3">
    <source>
        <dbReference type="ARBA" id="ARBA00023004"/>
    </source>
</evidence>
<evidence type="ECO:0000313" key="7">
    <source>
        <dbReference type="Proteomes" id="UP000440004"/>
    </source>
</evidence>
<dbReference type="GO" id="GO:0046872">
    <property type="term" value="F:metal ion binding"/>
    <property type="evidence" value="ECO:0007669"/>
    <property type="project" value="UniProtKB-KW"/>
</dbReference>
<proteinExistence type="predicted"/>
<dbReference type="AlphaFoldDB" id="A0A6A7K5W1"/>
<dbReference type="InterPro" id="IPR017896">
    <property type="entry name" value="4Fe4S_Fe-S-bd"/>
</dbReference>
<gene>
    <name evidence="6" type="ORF">GC105_02815</name>
</gene>
<evidence type="ECO:0000256" key="4">
    <source>
        <dbReference type="ARBA" id="ARBA00023014"/>
    </source>
</evidence>